<feature type="region of interest" description="Disordered" evidence="5">
    <location>
        <begin position="140"/>
        <end position="172"/>
    </location>
</feature>
<feature type="region of interest" description="Disordered" evidence="5">
    <location>
        <begin position="190"/>
        <end position="210"/>
    </location>
</feature>
<evidence type="ECO:0000259" key="6">
    <source>
        <dbReference type="PROSITE" id="PS50089"/>
    </source>
</evidence>
<feature type="compositionally biased region" description="Low complexity" evidence="5">
    <location>
        <begin position="193"/>
        <end position="203"/>
    </location>
</feature>
<feature type="compositionally biased region" description="Basic and acidic residues" evidence="5">
    <location>
        <begin position="57"/>
        <end position="66"/>
    </location>
</feature>
<dbReference type="PROSITE" id="PS50089">
    <property type="entry name" value="ZF_RING_2"/>
    <property type="match status" value="1"/>
</dbReference>
<dbReference type="GO" id="GO:0061630">
    <property type="term" value="F:ubiquitin protein ligase activity"/>
    <property type="evidence" value="ECO:0007669"/>
    <property type="project" value="TreeGrafter"/>
</dbReference>
<dbReference type="SUPFAM" id="SSF57850">
    <property type="entry name" value="RING/U-box"/>
    <property type="match status" value="1"/>
</dbReference>
<organism evidence="7 8">
    <name type="scientific">Morus notabilis</name>
    <dbReference type="NCBI Taxonomy" id="981085"/>
    <lineage>
        <taxon>Eukaryota</taxon>
        <taxon>Viridiplantae</taxon>
        <taxon>Streptophyta</taxon>
        <taxon>Embryophyta</taxon>
        <taxon>Tracheophyta</taxon>
        <taxon>Spermatophyta</taxon>
        <taxon>Magnoliopsida</taxon>
        <taxon>eudicotyledons</taxon>
        <taxon>Gunneridae</taxon>
        <taxon>Pentapetalae</taxon>
        <taxon>rosids</taxon>
        <taxon>fabids</taxon>
        <taxon>Rosales</taxon>
        <taxon>Moraceae</taxon>
        <taxon>Moreae</taxon>
        <taxon>Morus</taxon>
    </lineage>
</organism>
<evidence type="ECO:0000256" key="5">
    <source>
        <dbReference type="SAM" id="MobiDB-lite"/>
    </source>
</evidence>
<evidence type="ECO:0000313" key="7">
    <source>
        <dbReference type="EMBL" id="EXB76666.1"/>
    </source>
</evidence>
<dbReference type="STRING" id="981085.W9R907"/>
<keyword evidence="3" id="KW-0862">Zinc</keyword>
<dbReference type="GO" id="GO:0006511">
    <property type="term" value="P:ubiquitin-dependent protein catabolic process"/>
    <property type="evidence" value="ECO:0007669"/>
    <property type="project" value="TreeGrafter"/>
</dbReference>
<protein>
    <submittedName>
        <fullName evidence="7">Zinc/RING finger protein 3</fullName>
    </submittedName>
</protein>
<dbReference type="SMART" id="SM00184">
    <property type="entry name" value="RING"/>
    <property type="match status" value="1"/>
</dbReference>
<evidence type="ECO:0000313" key="8">
    <source>
        <dbReference type="Proteomes" id="UP000030645"/>
    </source>
</evidence>
<evidence type="ECO:0000256" key="4">
    <source>
        <dbReference type="PROSITE-ProRule" id="PRU00175"/>
    </source>
</evidence>
<gene>
    <name evidence="7" type="ORF">L484_011511</name>
</gene>
<dbReference type="eggNOG" id="KOG0800">
    <property type="taxonomic scope" value="Eukaryota"/>
</dbReference>
<evidence type="ECO:0000256" key="3">
    <source>
        <dbReference type="ARBA" id="ARBA00022833"/>
    </source>
</evidence>
<dbReference type="GO" id="GO:0008270">
    <property type="term" value="F:zinc ion binding"/>
    <property type="evidence" value="ECO:0007669"/>
    <property type="project" value="UniProtKB-KW"/>
</dbReference>
<feature type="compositionally biased region" description="Low complexity" evidence="5">
    <location>
        <begin position="140"/>
        <end position="153"/>
    </location>
</feature>
<dbReference type="InterPro" id="IPR013083">
    <property type="entry name" value="Znf_RING/FYVE/PHD"/>
</dbReference>
<dbReference type="PANTHER" id="PTHR45931:SF3">
    <property type="entry name" value="RING ZINC FINGER-CONTAINING PROTEIN"/>
    <property type="match status" value="1"/>
</dbReference>
<dbReference type="EMBL" id="KE344733">
    <property type="protein sequence ID" value="EXB76666.1"/>
    <property type="molecule type" value="Genomic_DNA"/>
</dbReference>
<accession>W9R907</accession>
<sequence>MTSASELFYNRRSRVGRTSPDLRLDSPPPDRNFHHNPTHSRRNHHYSSTGAGGGGNHRHDLDGCDPLRRYPHGRHITPRASHQEWAAFRLEESTSQFGPSNLIETENLNSPSWPALTANERLPGAVLLARARLRERLRGLPLSGSRPRSRGASNINAGGIGPGGESRPFDASDWETENLTGWSTDGFPSIGVSSQSLRPQPSQRENKKLSGLTQEALDCLQLELFSSEETGTEDAVSRAPRDCSICLESFFQGDRLICLPCEHRFHAVCLDPWVRIRGDCPYCRRVIIVEKSTMKTSESQLRCF</sequence>
<proteinExistence type="predicted"/>
<evidence type="ECO:0000256" key="2">
    <source>
        <dbReference type="ARBA" id="ARBA00022771"/>
    </source>
</evidence>
<dbReference type="InterPro" id="IPR051834">
    <property type="entry name" value="RING_finger_E3_ligase"/>
</dbReference>
<dbReference type="InterPro" id="IPR001841">
    <property type="entry name" value="Znf_RING"/>
</dbReference>
<dbReference type="AlphaFoldDB" id="W9R907"/>
<dbReference type="Gene3D" id="3.30.40.10">
    <property type="entry name" value="Zinc/RING finger domain, C3HC4 (zinc finger)"/>
    <property type="match status" value="1"/>
</dbReference>
<dbReference type="KEGG" id="mnt:21394764"/>
<feature type="compositionally biased region" description="Basic residues" evidence="5">
    <location>
        <begin position="34"/>
        <end position="45"/>
    </location>
</feature>
<reference evidence="8" key="1">
    <citation type="submission" date="2013-01" db="EMBL/GenBank/DDBJ databases">
        <title>Draft Genome Sequence of a Mulberry Tree, Morus notabilis C.K. Schneid.</title>
        <authorList>
            <person name="He N."/>
            <person name="Zhao S."/>
        </authorList>
    </citation>
    <scope>NUCLEOTIDE SEQUENCE</scope>
</reference>
<dbReference type="Proteomes" id="UP000030645">
    <property type="component" value="Unassembled WGS sequence"/>
</dbReference>
<feature type="domain" description="RING-type" evidence="6">
    <location>
        <begin position="243"/>
        <end position="284"/>
    </location>
</feature>
<feature type="region of interest" description="Disordered" evidence="5">
    <location>
        <begin position="1"/>
        <end position="66"/>
    </location>
</feature>
<dbReference type="Pfam" id="PF13639">
    <property type="entry name" value="zf-RING_2"/>
    <property type="match status" value="1"/>
</dbReference>
<keyword evidence="8" id="KW-1185">Reference proteome</keyword>
<name>W9R907_9ROSA</name>
<dbReference type="GO" id="GO:0005634">
    <property type="term" value="C:nucleus"/>
    <property type="evidence" value="ECO:0007669"/>
    <property type="project" value="TreeGrafter"/>
</dbReference>
<dbReference type="PANTHER" id="PTHR45931">
    <property type="entry name" value="SI:CH211-59O9.10"/>
    <property type="match status" value="1"/>
</dbReference>
<dbReference type="OrthoDB" id="8062037at2759"/>
<evidence type="ECO:0000256" key="1">
    <source>
        <dbReference type="ARBA" id="ARBA00022723"/>
    </source>
</evidence>
<keyword evidence="2 4" id="KW-0863">Zinc-finger</keyword>
<keyword evidence="1" id="KW-0479">Metal-binding</keyword>